<keyword evidence="3" id="KW-1185">Reference proteome</keyword>
<comment type="caution">
    <text evidence="2">The sequence shown here is derived from an EMBL/GenBank/DDBJ whole genome shotgun (WGS) entry which is preliminary data.</text>
</comment>
<evidence type="ECO:0008006" key="4">
    <source>
        <dbReference type="Google" id="ProtNLM"/>
    </source>
</evidence>
<evidence type="ECO:0000313" key="2">
    <source>
        <dbReference type="EMBL" id="GGE47377.1"/>
    </source>
</evidence>
<dbReference type="EMBL" id="BMFJ01000002">
    <property type="protein sequence ID" value="GGE47377.1"/>
    <property type="molecule type" value="Genomic_DNA"/>
</dbReference>
<protein>
    <recommendedName>
        <fullName evidence="4">Flagellar export protein FliJ</fullName>
    </recommendedName>
</protein>
<keyword evidence="1" id="KW-0175">Coiled coil</keyword>
<sequence>MTGQFRDLFLAVDTVYQARQAHMRRLTDDAAALRNELEDLDRQLRDSLDQSSHEATPWRAIGADQTWRAWLMRRRGALNIRLAGVLADLEDAREALKQAFARRQACHEILADEARKLRRRANRVR</sequence>
<proteinExistence type="predicted"/>
<dbReference type="RefSeq" id="WP_188479416.1">
    <property type="nucleotide sequence ID" value="NZ_BMFJ01000002.1"/>
</dbReference>
<reference evidence="3" key="1">
    <citation type="journal article" date="2019" name="Int. J. Syst. Evol. Microbiol.">
        <title>The Global Catalogue of Microorganisms (GCM) 10K type strain sequencing project: providing services to taxonomists for standard genome sequencing and annotation.</title>
        <authorList>
            <consortium name="The Broad Institute Genomics Platform"/>
            <consortium name="The Broad Institute Genome Sequencing Center for Infectious Disease"/>
            <person name="Wu L."/>
            <person name="Ma J."/>
        </authorList>
    </citation>
    <scope>NUCLEOTIDE SEQUENCE [LARGE SCALE GENOMIC DNA]</scope>
    <source>
        <strain evidence="3">CGMCC 1.12664</strain>
    </source>
</reference>
<feature type="coiled-coil region" evidence="1">
    <location>
        <begin position="23"/>
        <end position="50"/>
    </location>
</feature>
<name>A0A917EKF0_9RHOB</name>
<dbReference type="Proteomes" id="UP000612855">
    <property type="component" value="Unassembled WGS sequence"/>
</dbReference>
<accession>A0A917EKF0</accession>
<dbReference type="AlphaFoldDB" id="A0A917EKF0"/>
<evidence type="ECO:0000256" key="1">
    <source>
        <dbReference type="SAM" id="Coils"/>
    </source>
</evidence>
<organism evidence="2 3">
    <name type="scientific">Primorskyibacter flagellatus</name>
    <dbReference type="NCBI Taxonomy" id="1387277"/>
    <lineage>
        <taxon>Bacteria</taxon>
        <taxon>Pseudomonadati</taxon>
        <taxon>Pseudomonadota</taxon>
        <taxon>Alphaproteobacteria</taxon>
        <taxon>Rhodobacterales</taxon>
        <taxon>Roseobacteraceae</taxon>
        <taxon>Primorskyibacter</taxon>
    </lineage>
</organism>
<gene>
    <name evidence="2" type="ORF">GCM10011360_38260</name>
</gene>
<evidence type="ECO:0000313" key="3">
    <source>
        <dbReference type="Proteomes" id="UP000612855"/>
    </source>
</evidence>